<evidence type="ECO:0000313" key="2">
    <source>
        <dbReference type="Proteomes" id="UP000038040"/>
    </source>
</evidence>
<accession>A0A0N4U2X2</accession>
<dbReference type="STRING" id="318479.A0A0N4U2X2"/>
<sequence length="531" mass="62021">MCKIGDIVKKKLDLDVLWDDISDELSEIVNGYAEATDDISAIDVLLQVDDDVHQQFAMLLVQRALRERRVADSVGIYRAARLLWPNDNLFGFDGMAPESEFIELYAIFFADLTEIEMEWKKCNEKIYGSFFASTNLSDENFIEGGRTSESEEGEEVYINKEVDFDFEQYLVKFGRSDVIKWYIYLLSDFETNSFELNKAILKLLHRIAFDLRTISKLYQISLFYIFMRLKDHLKGLSKAEIRNSQFFELYEFGYHVLKKFFINFEELGPKLVVELLFWKGAKECYDIEFGYGSYDSIQGINNAAIPEELEDEVKALYDEFLSLGDMPQEGTDIIDYIISKLSKERSRKQVLRELKSLGLNTFGLKAKKNVASRKSATFNSKIFDLMHKLAEEYAFMNSDDFPGDLVDFICENLPQKRSRALVLKELESNGLRNYSHTCRSKMQDEIISSFDKQHEHLKDVDRPEYLITEFEENYANVDFDRKFNNHEYQQVKQRKYSSSSESDAKWIPKRRMRIVASDDEDNDFIASYSNS</sequence>
<name>A0A0N4U2X2_DRAME</name>
<protein>
    <submittedName>
        <fullName evidence="4">TIMELESS_C domain-containing protein</fullName>
    </submittedName>
</protein>
<dbReference type="PANTHER" id="PTHR22940">
    <property type="entry name" value="TIMEOUT/TIMELESS-2"/>
    <property type="match status" value="1"/>
</dbReference>
<dbReference type="WBParaSite" id="DME_0000105301-mRNA-1">
    <property type="protein sequence ID" value="DME_0000105301-mRNA-1"/>
    <property type="gene ID" value="DME_0000105301"/>
</dbReference>
<dbReference type="InterPro" id="IPR044998">
    <property type="entry name" value="Timeless"/>
</dbReference>
<dbReference type="AlphaFoldDB" id="A0A0N4U2X2"/>
<reference evidence="4" key="1">
    <citation type="submission" date="2017-02" db="UniProtKB">
        <authorList>
            <consortium name="WormBaseParasite"/>
        </authorList>
    </citation>
    <scope>IDENTIFICATION</scope>
</reference>
<dbReference type="GO" id="GO:0003677">
    <property type="term" value="F:DNA binding"/>
    <property type="evidence" value="ECO:0007669"/>
    <property type="project" value="TreeGrafter"/>
</dbReference>
<evidence type="ECO:0000313" key="4">
    <source>
        <dbReference type="WBParaSite" id="DME_0000105301-mRNA-1"/>
    </source>
</evidence>
<proteinExistence type="predicted"/>
<dbReference type="Pfam" id="PF26019">
    <property type="entry name" value="HTH_TIMELESS"/>
    <property type="match status" value="1"/>
</dbReference>
<dbReference type="GO" id="GO:0031298">
    <property type="term" value="C:replication fork protection complex"/>
    <property type="evidence" value="ECO:0007669"/>
    <property type="project" value="TreeGrafter"/>
</dbReference>
<evidence type="ECO:0000313" key="3">
    <source>
        <dbReference type="Proteomes" id="UP000274756"/>
    </source>
</evidence>
<dbReference type="Proteomes" id="UP000038040">
    <property type="component" value="Unplaced"/>
</dbReference>
<dbReference type="Proteomes" id="UP000274756">
    <property type="component" value="Unassembled WGS sequence"/>
</dbReference>
<keyword evidence="3" id="KW-1185">Reference proteome</keyword>
<reference evidence="1 3" key="2">
    <citation type="submission" date="2018-11" db="EMBL/GenBank/DDBJ databases">
        <authorList>
            <consortium name="Pathogen Informatics"/>
        </authorList>
    </citation>
    <scope>NUCLEOTIDE SEQUENCE [LARGE SCALE GENOMIC DNA]</scope>
</reference>
<dbReference type="GO" id="GO:0000076">
    <property type="term" value="P:DNA replication checkpoint signaling"/>
    <property type="evidence" value="ECO:0007669"/>
    <property type="project" value="TreeGrafter"/>
</dbReference>
<organism evidence="2 4">
    <name type="scientific">Dracunculus medinensis</name>
    <name type="common">Guinea worm</name>
    <dbReference type="NCBI Taxonomy" id="318479"/>
    <lineage>
        <taxon>Eukaryota</taxon>
        <taxon>Metazoa</taxon>
        <taxon>Ecdysozoa</taxon>
        <taxon>Nematoda</taxon>
        <taxon>Chromadorea</taxon>
        <taxon>Rhabditida</taxon>
        <taxon>Spirurina</taxon>
        <taxon>Dracunculoidea</taxon>
        <taxon>Dracunculidae</taxon>
        <taxon>Dracunculus</taxon>
    </lineage>
</organism>
<dbReference type="OrthoDB" id="5867753at2759"/>
<dbReference type="PANTHER" id="PTHR22940:SF4">
    <property type="entry name" value="PROTEIN TIMELESS HOMOLOG"/>
    <property type="match status" value="1"/>
</dbReference>
<dbReference type="GO" id="GO:0006281">
    <property type="term" value="P:DNA repair"/>
    <property type="evidence" value="ECO:0007669"/>
    <property type="project" value="TreeGrafter"/>
</dbReference>
<dbReference type="GO" id="GO:0043111">
    <property type="term" value="P:replication fork arrest"/>
    <property type="evidence" value="ECO:0007669"/>
    <property type="project" value="TreeGrafter"/>
</dbReference>
<gene>
    <name evidence="1" type="ORF">DME_LOCUS5413</name>
</gene>
<dbReference type="EMBL" id="UYYG01001152">
    <property type="protein sequence ID" value="VDN55440.1"/>
    <property type="molecule type" value="Genomic_DNA"/>
</dbReference>
<evidence type="ECO:0000313" key="1">
    <source>
        <dbReference type="EMBL" id="VDN55440.1"/>
    </source>
</evidence>